<feature type="signal peptide" evidence="2">
    <location>
        <begin position="1"/>
        <end position="20"/>
    </location>
</feature>
<dbReference type="PANTHER" id="PTHR34154">
    <property type="entry name" value="ALKALI-SENSITIVE LINKAGE PROTEIN 1"/>
    <property type="match status" value="1"/>
</dbReference>
<name>A0A2H3JW04_WOLCO</name>
<evidence type="ECO:0000256" key="2">
    <source>
        <dbReference type="SAM" id="SignalP"/>
    </source>
</evidence>
<dbReference type="InterPro" id="IPR024655">
    <property type="entry name" value="Asl1_glyco_hydro_catalytic"/>
</dbReference>
<evidence type="ECO:0000256" key="1">
    <source>
        <dbReference type="SAM" id="MobiDB-lite"/>
    </source>
</evidence>
<feature type="chain" id="PRO_5013857302" evidence="2">
    <location>
        <begin position="21"/>
        <end position="313"/>
    </location>
</feature>
<proteinExistence type="predicted"/>
<protein>
    <submittedName>
        <fullName evidence="4">Glycoside hydrolase family 128 protein</fullName>
    </submittedName>
</protein>
<gene>
    <name evidence="4" type="ORF">WOLCODRAFT_137654</name>
</gene>
<dbReference type="InterPro" id="IPR053183">
    <property type="entry name" value="ASL1"/>
</dbReference>
<dbReference type="Gene3D" id="3.20.20.80">
    <property type="entry name" value="Glycosidases"/>
    <property type="match status" value="1"/>
</dbReference>
<accession>A0A2H3JW04</accession>
<dbReference type="PANTHER" id="PTHR34154:SF10">
    <property type="entry name" value="ASL1-LIKE GLYCOSYL HYDROLASE CATALYTIC DOMAIN-CONTAINING PROTEIN"/>
    <property type="match status" value="1"/>
</dbReference>
<dbReference type="Proteomes" id="UP000218811">
    <property type="component" value="Unassembled WGS sequence"/>
</dbReference>
<dbReference type="GO" id="GO:0009277">
    <property type="term" value="C:fungal-type cell wall"/>
    <property type="evidence" value="ECO:0007669"/>
    <property type="project" value="TreeGrafter"/>
</dbReference>
<dbReference type="SUPFAM" id="SSF51445">
    <property type="entry name" value="(Trans)glycosidases"/>
    <property type="match status" value="1"/>
</dbReference>
<sequence>MKFTAALVSLSLLLAGSADAAHISNLKLLKNQHVRYGLNHRRGASATWAPTSTYTETQTATATASSSSSAPSSTSSSSSSAFSSGIKRGLSFNDASLTDQFTSSEVSWAYNWASSYSGSLPSGVQYIPMLWGSSSSFTSVWNANAEAAIQNGAEYLFGPNEPDLDTQANLSPAEAASLWQEYMEPFAGKAKLIAPAVTNGAAPMGEAWLTDFVSACTGCTIDGYAMHIYDSATNIAYYKEYISNFTQTFQKPVWVTEFGATGSDSDVQTFLGEMVTFLNDLDGVAAYAWFMVESGNLVNSDGSFTTLADTYIN</sequence>
<dbReference type="GO" id="GO:0071966">
    <property type="term" value="P:fungal-type cell wall polysaccharide metabolic process"/>
    <property type="evidence" value="ECO:0007669"/>
    <property type="project" value="TreeGrafter"/>
</dbReference>
<reference evidence="4 5" key="1">
    <citation type="journal article" date="2012" name="Science">
        <title>The Paleozoic origin of enzymatic lignin decomposition reconstructed from 31 fungal genomes.</title>
        <authorList>
            <person name="Floudas D."/>
            <person name="Binder M."/>
            <person name="Riley R."/>
            <person name="Barry K."/>
            <person name="Blanchette R.A."/>
            <person name="Henrissat B."/>
            <person name="Martinez A.T."/>
            <person name="Otillar R."/>
            <person name="Spatafora J.W."/>
            <person name="Yadav J.S."/>
            <person name="Aerts A."/>
            <person name="Benoit I."/>
            <person name="Boyd A."/>
            <person name="Carlson A."/>
            <person name="Copeland A."/>
            <person name="Coutinho P.M."/>
            <person name="de Vries R.P."/>
            <person name="Ferreira P."/>
            <person name="Findley K."/>
            <person name="Foster B."/>
            <person name="Gaskell J."/>
            <person name="Glotzer D."/>
            <person name="Gorecki P."/>
            <person name="Heitman J."/>
            <person name="Hesse C."/>
            <person name="Hori C."/>
            <person name="Igarashi K."/>
            <person name="Jurgens J.A."/>
            <person name="Kallen N."/>
            <person name="Kersten P."/>
            <person name="Kohler A."/>
            <person name="Kuees U."/>
            <person name="Kumar T.K.A."/>
            <person name="Kuo A."/>
            <person name="LaButti K."/>
            <person name="Larrondo L.F."/>
            <person name="Lindquist E."/>
            <person name="Ling A."/>
            <person name="Lombard V."/>
            <person name="Lucas S."/>
            <person name="Lundell T."/>
            <person name="Martin R."/>
            <person name="McLaughlin D.J."/>
            <person name="Morgenstern I."/>
            <person name="Morin E."/>
            <person name="Murat C."/>
            <person name="Nagy L.G."/>
            <person name="Nolan M."/>
            <person name="Ohm R.A."/>
            <person name="Patyshakuliyeva A."/>
            <person name="Rokas A."/>
            <person name="Ruiz-Duenas F.J."/>
            <person name="Sabat G."/>
            <person name="Salamov A."/>
            <person name="Samejima M."/>
            <person name="Schmutz J."/>
            <person name="Slot J.C."/>
            <person name="St John F."/>
            <person name="Stenlid J."/>
            <person name="Sun H."/>
            <person name="Sun S."/>
            <person name="Syed K."/>
            <person name="Tsang A."/>
            <person name="Wiebenga A."/>
            <person name="Young D."/>
            <person name="Pisabarro A."/>
            <person name="Eastwood D.C."/>
            <person name="Martin F."/>
            <person name="Cullen D."/>
            <person name="Grigoriev I.V."/>
            <person name="Hibbett D.S."/>
        </authorList>
    </citation>
    <scope>NUCLEOTIDE SEQUENCE [LARGE SCALE GENOMIC DNA]</scope>
    <source>
        <strain evidence="4 5">MD-104</strain>
    </source>
</reference>
<dbReference type="InterPro" id="IPR017853">
    <property type="entry name" value="GH"/>
</dbReference>
<evidence type="ECO:0000313" key="5">
    <source>
        <dbReference type="Proteomes" id="UP000218811"/>
    </source>
</evidence>
<organism evidence="4 5">
    <name type="scientific">Wolfiporia cocos (strain MD-104)</name>
    <name type="common">Brown rot fungus</name>
    <dbReference type="NCBI Taxonomy" id="742152"/>
    <lineage>
        <taxon>Eukaryota</taxon>
        <taxon>Fungi</taxon>
        <taxon>Dikarya</taxon>
        <taxon>Basidiomycota</taxon>
        <taxon>Agaricomycotina</taxon>
        <taxon>Agaricomycetes</taxon>
        <taxon>Polyporales</taxon>
        <taxon>Phaeolaceae</taxon>
        <taxon>Wolfiporia</taxon>
    </lineage>
</organism>
<evidence type="ECO:0000259" key="3">
    <source>
        <dbReference type="Pfam" id="PF11790"/>
    </source>
</evidence>
<dbReference type="AlphaFoldDB" id="A0A2H3JW04"/>
<evidence type="ECO:0000313" key="4">
    <source>
        <dbReference type="EMBL" id="PCH42018.1"/>
    </source>
</evidence>
<dbReference type="STRING" id="742152.A0A2H3JW04"/>
<feature type="region of interest" description="Disordered" evidence="1">
    <location>
        <begin position="59"/>
        <end position="78"/>
    </location>
</feature>
<keyword evidence="5" id="KW-1185">Reference proteome</keyword>
<dbReference type="GO" id="GO:0016787">
    <property type="term" value="F:hydrolase activity"/>
    <property type="evidence" value="ECO:0007669"/>
    <property type="project" value="UniProtKB-KW"/>
</dbReference>
<dbReference type="OMA" id="GPAMNWG"/>
<dbReference type="OrthoDB" id="5959761at2759"/>
<keyword evidence="4" id="KW-0378">Hydrolase</keyword>
<dbReference type="EMBL" id="KB468124">
    <property type="protein sequence ID" value="PCH42018.1"/>
    <property type="molecule type" value="Genomic_DNA"/>
</dbReference>
<feature type="domain" description="Asl1-like glycosyl hydrolase catalytic" evidence="3">
    <location>
        <begin position="89"/>
        <end position="311"/>
    </location>
</feature>
<dbReference type="Pfam" id="PF11790">
    <property type="entry name" value="Glyco_hydro_cc"/>
    <property type="match status" value="1"/>
</dbReference>
<keyword evidence="2" id="KW-0732">Signal</keyword>